<dbReference type="AlphaFoldDB" id="A0A8X6LNE0"/>
<accession>A0A8X6LNE0</accession>
<comment type="caution">
    <text evidence="1">The sequence shown here is derived from an EMBL/GenBank/DDBJ whole genome shotgun (WGS) entry which is preliminary data.</text>
</comment>
<dbReference type="OrthoDB" id="6930896at2759"/>
<dbReference type="Proteomes" id="UP000887116">
    <property type="component" value="Unassembled WGS sequence"/>
</dbReference>
<protein>
    <submittedName>
        <fullName evidence="1">Uncharacterized protein</fullName>
    </submittedName>
</protein>
<proteinExistence type="predicted"/>
<evidence type="ECO:0000313" key="1">
    <source>
        <dbReference type="EMBL" id="GFR14782.1"/>
    </source>
</evidence>
<name>A0A8X6LNE0_TRICU</name>
<gene>
    <name evidence="1" type="ORF">TNCT_713831</name>
</gene>
<sequence>MITHDASCLRSGLSTKVRQICTLPVPCCSPIEATFSREGVFHTHNEHMWALSNPHSTLKQRFTVNVWVSIVRDSLLGPHILPP</sequence>
<reference evidence="1" key="1">
    <citation type="submission" date="2020-07" db="EMBL/GenBank/DDBJ databases">
        <title>Multicomponent nature underlies the extraordinary mechanical properties of spider dragline silk.</title>
        <authorList>
            <person name="Kono N."/>
            <person name="Nakamura H."/>
            <person name="Mori M."/>
            <person name="Yoshida Y."/>
            <person name="Ohtoshi R."/>
            <person name="Malay A.D."/>
            <person name="Moran D.A.P."/>
            <person name="Tomita M."/>
            <person name="Numata K."/>
            <person name="Arakawa K."/>
        </authorList>
    </citation>
    <scope>NUCLEOTIDE SEQUENCE</scope>
</reference>
<keyword evidence="2" id="KW-1185">Reference proteome</keyword>
<dbReference type="EMBL" id="BMAO01007258">
    <property type="protein sequence ID" value="GFR14782.1"/>
    <property type="molecule type" value="Genomic_DNA"/>
</dbReference>
<organism evidence="1 2">
    <name type="scientific">Trichonephila clavata</name>
    <name type="common">Joro spider</name>
    <name type="synonym">Nephila clavata</name>
    <dbReference type="NCBI Taxonomy" id="2740835"/>
    <lineage>
        <taxon>Eukaryota</taxon>
        <taxon>Metazoa</taxon>
        <taxon>Ecdysozoa</taxon>
        <taxon>Arthropoda</taxon>
        <taxon>Chelicerata</taxon>
        <taxon>Arachnida</taxon>
        <taxon>Araneae</taxon>
        <taxon>Araneomorphae</taxon>
        <taxon>Entelegynae</taxon>
        <taxon>Araneoidea</taxon>
        <taxon>Nephilidae</taxon>
        <taxon>Trichonephila</taxon>
    </lineage>
</organism>
<evidence type="ECO:0000313" key="2">
    <source>
        <dbReference type="Proteomes" id="UP000887116"/>
    </source>
</evidence>